<feature type="compositionally biased region" description="Basic and acidic residues" evidence="1">
    <location>
        <begin position="1"/>
        <end position="28"/>
    </location>
</feature>
<dbReference type="PROSITE" id="PS00028">
    <property type="entry name" value="ZINC_FINGER_C2H2_1"/>
    <property type="match status" value="1"/>
</dbReference>
<organism evidence="3 4">
    <name type="scientific">Marine Group I thaumarchaeote SCGC AAA799-N04</name>
    <dbReference type="NCBI Taxonomy" id="1502293"/>
    <lineage>
        <taxon>Archaea</taxon>
        <taxon>Nitrososphaerota</taxon>
        <taxon>Marine Group I</taxon>
    </lineage>
</organism>
<evidence type="ECO:0000313" key="4">
    <source>
        <dbReference type="Proteomes" id="UP000028059"/>
    </source>
</evidence>
<feature type="region of interest" description="Disordered" evidence="1">
    <location>
        <begin position="1"/>
        <end position="55"/>
    </location>
</feature>
<sequence length="55" mass="6177">MGLFKRNKDKESKTKCDTCGTELHDPERLKRHMKKAHGNVPAKKLDPNAGDGGTW</sequence>
<dbReference type="EMBL" id="JOKN01000012">
    <property type="protein sequence ID" value="KEQ56666.1"/>
    <property type="molecule type" value="Genomic_DNA"/>
</dbReference>
<dbReference type="Gene3D" id="3.30.160.60">
    <property type="entry name" value="Classic Zinc Finger"/>
    <property type="match status" value="1"/>
</dbReference>
<accession>A0A081RN93</accession>
<gene>
    <name evidence="3" type="ORF">AAA799N04_00863</name>
</gene>
<comment type="caution">
    <text evidence="3">The sequence shown here is derived from an EMBL/GenBank/DDBJ whole genome shotgun (WGS) entry which is preliminary data.</text>
</comment>
<evidence type="ECO:0000256" key="1">
    <source>
        <dbReference type="SAM" id="MobiDB-lite"/>
    </source>
</evidence>
<dbReference type="PROSITE" id="PS50157">
    <property type="entry name" value="ZINC_FINGER_C2H2_2"/>
    <property type="match status" value="1"/>
</dbReference>
<dbReference type="PATRIC" id="fig|1502293.3.peg.792"/>
<protein>
    <submittedName>
        <fullName evidence="3">BED zinc finger protein</fullName>
    </submittedName>
</protein>
<dbReference type="Proteomes" id="UP000028059">
    <property type="component" value="Unassembled WGS sequence"/>
</dbReference>
<evidence type="ECO:0000259" key="2">
    <source>
        <dbReference type="PROSITE" id="PS50157"/>
    </source>
</evidence>
<keyword evidence="4" id="KW-1185">Reference proteome</keyword>
<evidence type="ECO:0000313" key="3">
    <source>
        <dbReference type="EMBL" id="KEQ56666.1"/>
    </source>
</evidence>
<reference evidence="3 4" key="1">
    <citation type="submission" date="2014-06" db="EMBL/GenBank/DDBJ databases">
        <authorList>
            <person name="Ngugi D.K."/>
            <person name="Blom J."/>
            <person name="Alam I."/>
            <person name="Rashid M."/>
            <person name="Ba Alawi W."/>
            <person name="Zhang G."/>
            <person name="Hikmawan T."/>
            <person name="Guan Y."/>
            <person name="Antunes A."/>
            <person name="Siam R."/>
            <person name="ElDorry H."/>
            <person name="Bajic V."/>
            <person name="Stingl U."/>
        </authorList>
    </citation>
    <scope>NUCLEOTIDE SEQUENCE [LARGE SCALE GENOMIC DNA]</scope>
    <source>
        <strain evidence="3">SCGC AAA799-N04</strain>
    </source>
</reference>
<dbReference type="InterPro" id="IPR013087">
    <property type="entry name" value="Znf_C2H2_type"/>
</dbReference>
<proteinExistence type="predicted"/>
<name>A0A081RN93_9ARCH</name>
<feature type="domain" description="C2H2-type" evidence="2">
    <location>
        <begin position="14"/>
        <end position="37"/>
    </location>
</feature>
<dbReference type="AlphaFoldDB" id="A0A081RN93"/>